<dbReference type="PROSITE" id="PS50156">
    <property type="entry name" value="SSD"/>
    <property type="match status" value="1"/>
</dbReference>
<dbReference type="RefSeq" id="WP_163820475.1">
    <property type="nucleotide sequence ID" value="NZ_JAAGOB010000013.1"/>
</dbReference>
<feature type="transmembrane region" description="Helical" evidence="7">
    <location>
        <begin position="178"/>
        <end position="196"/>
    </location>
</feature>
<comment type="similarity">
    <text evidence="2">Belongs to the resistance-nodulation-cell division (RND) (TC 2.A.6) family. MmpL subfamily.</text>
</comment>
<evidence type="ECO:0000256" key="3">
    <source>
        <dbReference type="ARBA" id="ARBA00022475"/>
    </source>
</evidence>
<evidence type="ECO:0000259" key="8">
    <source>
        <dbReference type="PROSITE" id="PS50156"/>
    </source>
</evidence>
<dbReference type="InterPro" id="IPR000731">
    <property type="entry name" value="SSD"/>
</dbReference>
<accession>A0A6N9YRT8</accession>
<protein>
    <submittedName>
        <fullName evidence="9">MMPL family transporter</fullName>
    </submittedName>
</protein>
<evidence type="ECO:0000313" key="9">
    <source>
        <dbReference type="EMBL" id="NED97692.1"/>
    </source>
</evidence>
<feature type="transmembrane region" description="Helical" evidence="7">
    <location>
        <begin position="367"/>
        <end position="386"/>
    </location>
</feature>
<organism evidence="9 10">
    <name type="scientific">Phytoactinopolyspora alkaliphila</name>
    <dbReference type="NCBI Taxonomy" id="1783498"/>
    <lineage>
        <taxon>Bacteria</taxon>
        <taxon>Bacillati</taxon>
        <taxon>Actinomycetota</taxon>
        <taxon>Actinomycetes</taxon>
        <taxon>Jiangellales</taxon>
        <taxon>Jiangellaceae</taxon>
        <taxon>Phytoactinopolyspora</taxon>
    </lineage>
</organism>
<sequence>MAMFLYRLGRFSYQSRRLVGLIWLAVVVAVGIGAATLSGQTSDSFTIPGTESQEAFDLLDERFPGTPVDGASARVVFVADDGQTLEGPETEAIVARVLDEVTANQQVAQVESPYDTGLVSEDGTIGLAQITYAVPFIEIEEETKEALFAAAESGRSAGLTVELGGDAIESEPEVGSELLGLGVAAMVLIITFGSLVSAGMPLVTGITGVAVGIAAITAATGFIDMGSTTPILALMLGLAVGIDYALFIVSRYRHELATGREGADAAGRAIGTAGSAVVFAGLTVMIALAGLSVVGIPILTEMGLAAAVTVVIAVVVALTLLPALLGFAGRRVLGVRVPGLRVRDPEGEDQQKPTLGRRWADLVTRRPVAVLSVAVVGMAVLASPIADLRLGIPDEGTYPEDSTQRRAYDLTAQAFGPGFNGPLMVVVDAAGSDAPEAAADQVHAAVTELQGVQSAAPPEFNAAGDTAIVGVIPASGPDSQETEQLVGRLRDDIAATAEQSGAAVAVTGTTAVFIDFTEKMGDALLPYLLLVVGLSFVLLMIAFRSIVVPAKAAAGFLLTIAATFGALVAVFQWGWLEGPLGLEPTGSVISLLPIFIVGVVFGLAMDYEVFLVTRMREEYVHGADATSAIRVGFQHGSRVVAAAAVIMISVFGGFALGDASDVRQIGLALAAAIAFDAFVVRMSIVPAVLALVGDRAWWLPHWLDRLLPSLDVEGARLTDQAGDNRRPAQSTSR</sequence>
<evidence type="ECO:0000256" key="2">
    <source>
        <dbReference type="ARBA" id="ARBA00010157"/>
    </source>
</evidence>
<dbReference type="PANTHER" id="PTHR33406:SF11">
    <property type="entry name" value="MEMBRANE PROTEIN SCO6666-RELATED"/>
    <property type="match status" value="1"/>
</dbReference>
<keyword evidence="6 7" id="KW-0472">Membrane</keyword>
<dbReference type="AlphaFoldDB" id="A0A6N9YRT8"/>
<feature type="transmembrane region" description="Helical" evidence="7">
    <location>
        <begin position="270"/>
        <end position="298"/>
    </location>
</feature>
<feature type="transmembrane region" description="Helical" evidence="7">
    <location>
        <begin position="588"/>
        <end position="607"/>
    </location>
</feature>
<evidence type="ECO:0000256" key="5">
    <source>
        <dbReference type="ARBA" id="ARBA00022989"/>
    </source>
</evidence>
<dbReference type="GO" id="GO:0005886">
    <property type="term" value="C:plasma membrane"/>
    <property type="evidence" value="ECO:0007669"/>
    <property type="project" value="UniProtKB-SubCell"/>
</dbReference>
<feature type="transmembrane region" description="Helical" evidence="7">
    <location>
        <begin position="555"/>
        <end position="576"/>
    </location>
</feature>
<evidence type="ECO:0000313" key="10">
    <source>
        <dbReference type="Proteomes" id="UP000469185"/>
    </source>
</evidence>
<dbReference type="Gene3D" id="1.20.1640.10">
    <property type="entry name" value="Multidrug efflux transporter AcrB transmembrane domain"/>
    <property type="match status" value="2"/>
</dbReference>
<name>A0A6N9YRT8_9ACTN</name>
<keyword evidence="10" id="KW-1185">Reference proteome</keyword>
<feature type="transmembrane region" description="Helical" evidence="7">
    <location>
        <begin position="524"/>
        <end position="543"/>
    </location>
</feature>
<dbReference type="Pfam" id="PF03176">
    <property type="entry name" value="MMPL"/>
    <property type="match status" value="2"/>
</dbReference>
<keyword evidence="5 7" id="KW-1133">Transmembrane helix</keyword>
<dbReference type="PANTHER" id="PTHR33406">
    <property type="entry name" value="MEMBRANE PROTEIN MJ1562-RELATED"/>
    <property type="match status" value="1"/>
</dbReference>
<feature type="transmembrane region" description="Helical" evidence="7">
    <location>
        <begin position="639"/>
        <end position="656"/>
    </location>
</feature>
<feature type="transmembrane region" description="Helical" evidence="7">
    <location>
        <begin position="304"/>
        <end position="327"/>
    </location>
</feature>
<feature type="domain" description="SSD" evidence="8">
    <location>
        <begin position="185"/>
        <end position="327"/>
    </location>
</feature>
<dbReference type="SUPFAM" id="SSF82866">
    <property type="entry name" value="Multidrug efflux transporter AcrB transmembrane domain"/>
    <property type="match status" value="2"/>
</dbReference>
<comment type="caution">
    <text evidence="9">The sequence shown here is derived from an EMBL/GenBank/DDBJ whole genome shotgun (WGS) entry which is preliminary data.</text>
</comment>
<dbReference type="InterPro" id="IPR004869">
    <property type="entry name" value="MMPL_dom"/>
</dbReference>
<proteinExistence type="inferred from homology"/>
<gene>
    <name evidence="9" type="ORF">G1H11_20540</name>
</gene>
<evidence type="ECO:0000256" key="7">
    <source>
        <dbReference type="SAM" id="Phobius"/>
    </source>
</evidence>
<evidence type="ECO:0000256" key="6">
    <source>
        <dbReference type="ARBA" id="ARBA00023136"/>
    </source>
</evidence>
<dbReference type="InterPro" id="IPR050545">
    <property type="entry name" value="Mycobact_MmpL"/>
</dbReference>
<feature type="transmembrane region" description="Helical" evidence="7">
    <location>
        <begin position="203"/>
        <end position="223"/>
    </location>
</feature>
<keyword evidence="3" id="KW-1003">Cell membrane</keyword>
<keyword evidence="4 7" id="KW-0812">Transmembrane</keyword>
<dbReference type="Proteomes" id="UP000469185">
    <property type="component" value="Unassembled WGS sequence"/>
</dbReference>
<evidence type="ECO:0000256" key="1">
    <source>
        <dbReference type="ARBA" id="ARBA00004651"/>
    </source>
</evidence>
<reference evidence="9 10" key="1">
    <citation type="submission" date="2020-02" db="EMBL/GenBank/DDBJ databases">
        <authorList>
            <person name="Li X.-J."/>
            <person name="Feng X.-M."/>
        </authorList>
    </citation>
    <scope>NUCLEOTIDE SEQUENCE [LARGE SCALE GENOMIC DNA]</scope>
    <source>
        <strain evidence="9 10">CGMCC 4.7225</strain>
    </source>
</reference>
<evidence type="ECO:0000256" key="4">
    <source>
        <dbReference type="ARBA" id="ARBA00022692"/>
    </source>
</evidence>
<feature type="transmembrane region" description="Helical" evidence="7">
    <location>
        <begin position="668"/>
        <end position="692"/>
    </location>
</feature>
<comment type="subcellular location">
    <subcellularLocation>
        <location evidence="1">Cell membrane</location>
        <topology evidence="1">Multi-pass membrane protein</topology>
    </subcellularLocation>
</comment>
<feature type="transmembrane region" description="Helical" evidence="7">
    <location>
        <begin position="229"/>
        <end position="249"/>
    </location>
</feature>
<dbReference type="EMBL" id="JAAGOB010000013">
    <property type="protein sequence ID" value="NED97692.1"/>
    <property type="molecule type" value="Genomic_DNA"/>
</dbReference>